<reference evidence="1 3" key="1">
    <citation type="journal article" date="2007" name="Science">
        <title>Draft genome of the filarial nematode parasite Brugia malayi.</title>
        <authorList>
            <person name="Ghedin E."/>
            <person name="Wang S."/>
            <person name="Spiro D."/>
            <person name="Caler E."/>
            <person name="Zhao Q."/>
            <person name="Crabtree J."/>
            <person name="Allen J.E."/>
            <person name="Delcher A.L."/>
            <person name="Guiliano D.B."/>
            <person name="Miranda-Saavedra D."/>
            <person name="Angiuoli S.V."/>
            <person name="Creasy T."/>
            <person name="Amedeo P."/>
            <person name="Haas B."/>
            <person name="El-Sayed N.M."/>
            <person name="Wortman J.R."/>
            <person name="Feldblyum T."/>
            <person name="Tallon L."/>
            <person name="Schatz M."/>
            <person name="Shumway M."/>
            <person name="Koo H."/>
            <person name="Salzberg S.L."/>
            <person name="Schobel S."/>
            <person name="Pertea M."/>
            <person name="Pop M."/>
            <person name="White O."/>
            <person name="Barton G.J."/>
            <person name="Carlow C.K."/>
            <person name="Crawford M.J."/>
            <person name="Daub J."/>
            <person name="Dimmic M.W."/>
            <person name="Estes C.F."/>
            <person name="Foster J.M."/>
            <person name="Ganatra M."/>
            <person name="Gregory W.F."/>
            <person name="Johnson N.M."/>
            <person name="Jin J."/>
            <person name="Komuniecki R."/>
            <person name="Korf I."/>
            <person name="Kumar S."/>
            <person name="Laney S."/>
            <person name="Li B.W."/>
            <person name="Li W."/>
            <person name="Lindblom T.H."/>
            <person name="Lustigman S."/>
            <person name="Ma D."/>
            <person name="Maina C.V."/>
            <person name="Martin D.M."/>
            <person name="McCarter J.P."/>
            <person name="McReynolds L."/>
            <person name="Mitreva M."/>
            <person name="Nutman T.B."/>
            <person name="Parkinson J."/>
            <person name="Peregrin-Alvarez J.M."/>
            <person name="Poole C."/>
            <person name="Ren Q."/>
            <person name="Saunders L."/>
            <person name="Sluder A.E."/>
            <person name="Smith K."/>
            <person name="Stanke M."/>
            <person name="Unnasch T.R."/>
            <person name="Ware J."/>
            <person name="Wei A.D."/>
            <person name="Weil G."/>
            <person name="Williams D.J."/>
            <person name="Zhang Y."/>
            <person name="Williams S.A."/>
            <person name="Fraser-Liggett C."/>
            <person name="Slatko B."/>
            <person name="Blaxter M.L."/>
            <person name="Scott A.L."/>
        </authorList>
    </citation>
    <scope>NUCLEOTIDE SEQUENCE</scope>
    <source>
        <strain evidence="1 3">FR3</strain>
    </source>
</reference>
<reference evidence="1" key="2">
    <citation type="submission" date="2012-12" db="EMBL/GenBank/DDBJ databases">
        <authorList>
            <person name="Gao Y.W."/>
            <person name="Fan S.T."/>
            <person name="Sun H.T."/>
            <person name="Wang Z."/>
            <person name="Gao X.L."/>
            <person name="Li Y.G."/>
            <person name="Wang T.C."/>
            <person name="Zhang K."/>
            <person name="Xu W.W."/>
            <person name="Yu Z.J."/>
            <person name="Xia X.Z."/>
        </authorList>
    </citation>
    <scope>NUCLEOTIDE SEQUENCE</scope>
    <source>
        <strain evidence="1">FR3</strain>
    </source>
</reference>
<dbReference type="Proteomes" id="UP000006672">
    <property type="component" value="Unassembled WGS sequence"/>
</dbReference>
<organism evidence="3 4">
    <name type="scientific">Brugia malayi</name>
    <name type="common">Filarial nematode worm</name>
    <dbReference type="NCBI Taxonomy" id="6279"/>
    <lineage>
        <taxon>Eukaryota</taxon>
        <taxon>Metazoa</taxon>
        <taxon>Ecdysozoa</taxon>
        <taxon>Nematoda</taxon>
        <taxon>Chromadorea</taxon>
        <taxon>Rhabditida</taxon>
        <taxon>Spirurina</taxon>
        <taxon>Spiruromorpha</taxon>
        <taxon>Filarioidea</taxon>
        <taxon>Onchocercidae</taxon>
        <taxon>Brugia</taxon>
    </lineage>
</organism>
<evidence type="ECO:0000313" key="2">
    <source>
        <dbReference type="EMBL" id="VIO95231.1"/>
    </source>
</evidence>
<dbReference type="STRING" id="6279.A0A0K0IY83"/>
<dbReference type="GeneID" id="66057903"/>
<accession>A0A4E9FE90</accession>
<protein>
    <submittedName>
        <fullName evidence="1 4">Bm13585</fullName>
    </submittedName>
</protein>
<evidence type="ECO:0000313" key="5">
    <source>
        <dbReference type="WormBase" id="Bm13585"/>
    </source>
</evidence>
<dbReference type="EMBL" id="CAAKNF010000194">
    <property type="protein sequence ID" value="VIO95231.1"/>
    <property type="molecule type" value="Genomic_DNA"/>
</dbReference>
<dbReference type="WBParaSite" id="Bm13585.1">
    <property type="protein sequence ID" value="Bm13585.1"/>
    <property type="gene ID" value="WBGene00233846"/>
</dbReference>
<evidence type="ECO:0000313" key="3">
    <source>
        <dbReference type="Proteomes" id="UP000006672"/>
    </source>
</evidence>
<reference evidence="4" key="4">
    <citation type="submission" date="2019-12" db="UniProtKB">
        <authorList>
            <consortium name="WormBaseParasite"/>
        </authorList>
    </citation>
    <scope>IDENTIFICATION</scope>
</reference>
<dbReference type="EMBL" id="LN858695">
    <property type="protein sequence ID" value="CDQ08480.1"/>
    <property type="molecule type" value="Genomic_DNA"/>
</dbReference>
<dbReference type="CTD" id="66057903"/>
<dbReference type="RefSeq" id="XP_042935543.1">
    <property type="nucleotide sequence ID" value="XM_043079609.1"/>
</dbReference>
<dbReference type="AlphaFoldDB" id="A0A0K0IY83"/>
<evidence type="ECO:0000313" key="1">
    <source>
        <dbReference type="EMBL" id="CDQ08480.1"/>
    </source>
</evidence>
<sequence>VLNFHSYITDEKQLTVDLEKIRENIAFLLRPYFYDESINEIITEQLS</sequence>
<proteinExistence type="predicted"/>
<keyword evidence="3" id="KW-1185">Reference proteome</keyword>
<gene>
    <name evidence="1 4 5" type="ORF">Bm13585</name>
    <name evidence="2" type="ORF">BM_BM13585</name>
    <name evidence="1" type="ORF">BM_Bm13585</name>
</gene>
<accession>A0A0K0IY83</accession>
<reference evidence="2" key="3">
    <citation type="submission" date="2019-04" db="EMBL/GenBank/DDBJ databases">
        <authorList>
            <person name="Howe K."/>
            <person name="Paulini M."/>
            <person name="Williams G."/>
        </authorList>
    </citation>
    <scope>NUCLEOTIDE SEQUENCE [LARGE SCALE GENOMIC DNA]</scope>
    <source>
        <strain evidence="2">FR3</strain>
    </source>
</reference>
<evidence type="ECO:0000313" key="4">
    <source>
        <dbReference type="WBParaSite" id="Bm13585.1"/>
    </source>
</evidence>
<dbReference type="KEGG" id="bmy:BM_BM13585"/>
<name>A0A0K0IY83_BRUMA</name>
<dbReference type="WormBase" id="Bm13585">
    <property type="protein sequence ID" value="BM29345"/>
    <property type="gene ID" value="WBGene00233846"/>
</dbReference>